<dbReference type="Proteomes" id="UP000198832">
    <property type="component" value="Unassembled WGS sequence"/>
</dbReference>
<protein>
    <recommendedName>
        <fullName evidence="4">Lipoprotein</fullName>
    </recommendedName>
</protein>
<evidence type="ECO:0000313" key="3">
    <source>
        <dbReference type="Proteomes" id="UP000198832"/>
    </source>
</evidence>
<reference evidence="2 3" key="1">
    <citation type="submission" date="2016-10" db="EMBL/GenBank/DDBJ databases">
        <authorList>
            <person name="de Groot N.N."/>
        </authorList>
    </citation>
    <scope>NUCLEOTIDE SEQUENCE [LARGE SCALE GENOMIC DNA]</scope>
    <source>
        <strain evidence="2 3">CGMCC 1.7056</strain>
    </source>
</reference>
<evidence type="ECO:0008006" key="4">
    <source>
        <dbReference type="Google" id="ProtNLM"/>
    </source>
</evidence>
<dbReference type="AlphaFoldDB" id="A0A1I1LR96"/>
<dbReference type="STRING" id="574651.SAMN04487968_110102"/>
<dbReference type="PROSITE" id="PS51257">
    <property type="entry name" value="PROKAR_LIPOPROTEIN"/>
    <property type="match status" value="1"/>
</dbReference>
<keyword evidence="3" id="KW-1185">Reference proteome</keyword>
<organism evidence="2 3">
    <name type="scientific">Nocardioides terrae</name>
    <dbReference type="NCBI Taxonomy" id="574651"/>
    <lineage>
        <taxon>Bacteria</taxon>
        <taxon>Bacillati</taxon>
        <taxon>Actinomycetota</taxon>
        <taxon>Actinomycetes</taxon>
        <taxon>Propionibacteriales</taxon>
        <taxon>Nocardioidaceae</taxon>
        <taxon>Nocardioides</taxon>
    </lineage>
</organism>
<sequence length="218" mass="23180">MRVRRTLAALLLPLGLGLTASGCGTFAQSYDPTGVDGLTIPTPSPRPQDFVGTVDNPWLSLAEGTRTYTVVRPGSPETTRTVEVLAGRVEVAGVATTAVRRTSGADVTTDYYAQDTRGNVWWFAHDGAVGAWRAGEGDAQPGLAMAASPRLRDGYRTAYVPGVVEDVATVVRLQKDTLEVDVTSSLAPRGVVRETYRRGVGLVMRVDAATGAYDELQP</sequence>
<name>A0A1I1LR96_9ACTN</name>
<feature type="signal peptide" evidence="1">
    <location>
        <begin position="1"/>
        <end position="22"/>
    </location>
</feature>
<dbReference type="OrthoDB" id="9151379at2"/>
<dbReference type="RefSeq" id="WP_091124943.1">
    <property type="nucleotide sequence ID" value="NZ_FOLB01000010.1"/>
</dbReference>
<feature type="chain" id="PRO_5039361071" description="Lipoprotein" evidence="1">
    <location>
        <begin position="23"/>
        <end position="218"/>
    </location>
</feature>
<gene>
    <name evidence="2" type="ORF">SAMN04487968_110102</name>
</gene>
<evidence type="ECO:0000313" key="2">
    <source>
        <dbReference type="EMBL" id="SFC73458.1"/>
    </source>
</evidence>
<proteinExistence type="predicted"/>
<evidence type="ECO:0000256" key="1">
    <source>
        <dbReference type="SAM" id="SignalP"/>
    </source>
</evidence>
<keyword evidence="1" id="KW-0732">Signal</keyword>
<dbReference type="EMBL" id="FOLB01000010">
    <property type="protein sequence ID" value="SFC73458.1"/>
    <property type="molecule type" value="Genomic_DNA"/>
</dbReference>
<accession>A0A1I1LR96</accession>